<reference evidence="3" key="1">
    <citation type="journal article" date="2017" name="Nat. Ecol. Evol.">
        <title>Genome expansion and lineage-specific genetic innovations in the forest pathogenic fungi Armillaria.</title>
        <authorList>
            <person name="Sipos G."/>
            <person name="Prasanna A.N."/>
            <person name="Walter M.C."/>
            <person name="O'Connor E."/>
            <person name="Balint B."/>
            <person name="Krizsan K."/>
            <person name="Kiss B."/>
            <person name="Hess J."/>
            <person name="Varga T."/>
            <person name="Slot J."/>
            <person name="Riley R."/>
            <person name="Boka B."/>
            <person name="Rigling D."/>
            <person name="Barry K."/>
            <person name="Lee J."/>
            <person name="Mihaltcheva S."/>
            <person name="LaButti K."/>
            <person name="Lipzen A."/>
            <person name="Waldron R."/>
            <person name="Moloney N.M."/>
            <person name="Sperisen C."/>
            <person name="Kredics L."/>
            <person name="Vagvoelgyi C."/>
            <person name="Patrignani A."/>
            <person name="Fitzpatrick D."/>
            <person name="Nagy I."/>
            <person name="Doyle S."/>
            <person name="Anderson J.B."/>
            <person name="Grigoriev I.V."/>
            <person name="Gueldener U."/>
            <person name="Muensterkoetter M."/>
            <person name="Nagy L.G."/>
        </authorList>
    </citation>
    <scope>NUCLEOTIDE SEQUENCE [LARGE SCALE GENOMIC DNA]</scope>
    <source>
        <strain evidence="3">Ar21-2</strain>
    </source>
</reference>
<dbReference type="PANTHER" id="PTHR48104:SF30">
    <property type="entry name" value="METACASPASE-1"/>
    <property type="match status" value="1"/>
</dbReference>
<evidence type="ECO:0000256" key="1">
    <source>
        <dbReference type="ARBA" id="ARBA00009005"/>
    </source>
</evidence>
<dbReference type="InterPro" id="IPR050452">
    <property type="entry name" value="Metacaspase"/>
</dbReference>
<dbReference type="GO" id="GO:0006508">
    <property type="term" value="P:proteolysis"/>
    <property type="evidence" value="ECO:0007669"/>
    <property type="project" value="TreeGrafter"/>
</dbReference>
<dbReference type="OrthoDB" id="3223806at2759"/>
<keyword evidence="3" id="KW-1185">Reference proteome</keyword>
<dbReference type="GO" id="GO:0004197">
    <property type="term" value="F:cysteine-type endopeptidase activity"/>
    <property type="evidence" value="ECO:0007669"/>
    <property type="project" value="TreeGrafter"/>
</dbReference>
<comment type="similarity">
    <text evidence="1">Belongs to the peptidase C14B family.</text>
</comment>
<proteinExistence type="inferred from homology"/>
<sequence length="143" mass="16697">MRINYPYLTDYFNYKAWDIAMLTDDSPDPCQRLTRKNIINTMKWLVNDAQLGDTSRGYRNVGPVHWAGSGRQVYSEGGNKGDGYEEAILPVNYDQHGDILHEEMYNTMIRPLPMGCRLMVCNFLIAFLFKCIDKSLFTRFYFQ</sequence>
<gene>
    <name evidence="2" type="ORF">ARMGADRAFT_926418</name>
</gene>
<dbReference type="Proteomes" id="UP000217790">
    <property type="component" value="Unassembled WGS sequence"/>
</dbReference>
<dbReference type="GO" id="GO:0005737">
    <property type="term" value="C:cytoplasm"/>
    <property type="evidence" value="ECO:0007669"/>
    <property type="project" value="TreeGrafter"/>
</dbReference>
<dbReference type="Gene3D" id="3.40.50.12660">
    <property type="match status" value="1"/>
</dbReference>
<dbReference type="STRING" id="47427.A0A2H3DWB1"/>
<dbReference type="PANTHER" id="PTHR48104">
    <property type="entry name" value="METACASPASE-4"/>
    <property type="match status" value="1"/>
</dbReference>
<protein>
    <submittedName>
        <fullName evidence="2">Uncharacterized protein</fullName>
    </submittedName>
</protein>
<dbReference type="InParanoid" id="A0A2H3DWB1"/>
<evidence type="ECO:0000313" key="3">
    <source>
        <dbReference type="Proteomes" id="UP000217790"/>
    </source>
</evidence>
<evidence type="ECO:0000313" key="2">
    <source>
        <dbReference type="EMBL" id="PBK95108.1"/>
    </source>
</evidence>
<dbReference type="EMBL" id="KZ293652">
    <property type="protein sequence ID" value="PBK95108.1"/>
    <property type="molecule type" value="Genomic_DNA"/>
</dbReference>
<organism evidence="2 3">
    <name type="scientific">Armillaria gallica</name>
    <name type="common">Bulbous honey fungus</name>
    <name type="synonym">Armillaria bulbosa</name>
    <dbReference type="NCBI Taxonomy" id="47427"/>
    <lineage>
        <taxon>Eukaryota</taxon>
        <taxon>Fungi</taxon>
        <taxon>Dikarya</taxon>
        <taxon>Basidiomycota</taxon>
        <taxon>Agaricomycotina</taxon>
        <taxon>Agaricomycetes</taxon>
        <taxon>Agaricomycetidae</taxon>
        <taxon>Agaricales</taxon>
        <taxon>Marasmiineae</taxon>
        <taxon>Physalacriaceae</taxon>
        <taxon>Armillaria</taxon>
    </lineage>
</organism>
<dbReference type="AlphaFoldDB" id="A0A2H3DWB1"/>
<accession>A0A2H3DWB1</accession>
<name>A0A2H3DWB1_ARMGA</name>
<dbReference type="OMA" id="RINYPYL"/>